<feature type="domain" description="HTH araC/xylS-type" evidence="4">
    <location>
        <begin position="71"/>
        <end position="174"/>
    </location>
</feature>
<feature type="domain" description="PAC" evidence="5">
    <location>
        <begin position="274"/>
        <end position="326"/>
    </location>
</feature>
<dbReference type="PANTHER" id="PTHR43280:SF28">
    <property type="entry name" value="HTH-TYPE TRANSCRIPTIONAL ACTIVATOR RHAS"/>
    <property type="match status" value="1"/>
</dbReference>
<dbReference type="SUPFAM" id="SSF55785">
    <property type="entry name" value="PYP-like sensor domain (PAS domain)"/>
    <property type="match status" value="1"/>
</dbReference>
<evidence type="ECO:0000313" key="7">
    <source>
        <dbReference type="Proteomes" id="UP000198598"/>
    </source>
</evidence>
<dbReference type="EMBL" id="FOLQ01000019">
    <property type="protein sequence ID" value="SFE75345.1"/>
    <property type="molecule type" value="Genomic_DNA"/>
</dbReference>
<dbReference type="Proteomes" id="UP000198598">
    <property type="component" value="Unassembled WGS sequence"/>
</dbReference>
<dbReference type="InterPro" id="IPR035965">
    <property type="entry name" value="PAS-like_dom_sf"/>
</dbReference>
<organism evidence="6 7">
    <name type="scientific">Spirosoma endophyticum</name>
    <dbReference type="NCBI Taxonomy" id="662367"/>
    <lineage>
        <taxon>Bacteria</taxon>
        <taxon>Pseudomonadati</taxon>
        <taxon>Bacteroidota</taxon>
        <taxon>Cytophagia</taxon>
        <taxon>Cytophagales</taxon>
        <taxon>Cytophagaceae</taxon>
        <taxon>Spirosoma</taxon>
    </lineage>
</organism>
<keyword evidence="3" id="KW-0804">Transcription</keyword>
<evidence type="ECO:0000256" key="1">
    <source>
        <dbReference type="ARBA" id="ARBA00023015"/>
    </source>
</evidence>
<dbReference type="STRING" id="662367.SAMN05216167_1193"/>
<name>A0A1I2D4D3_9BACT</name>
<keyword evidence="7" id="KW-1185">Reference proteome</keyword>
<dbReference type="PROSITE" id="PS50113">
    <property type="entry name" value="PAC"/>
    <property type="match status" value="1"/>
</dbReference>
<evidence type="ECO:0000259" key="4">
    <source>
        <dbReference type="PROSITE" id="PS01124"/>
    </source>
</evidence>
<evidence type="ECO:0000256" key="2">
    <source>
        <dbReference type="ARBA" id="ARBA00023125"/>
    </source>
</evidence>
<dbReference type="InterPro" id="IPR000700">
    <property type="entry name" value="PAS-assoc_C"/>
</dbReference>
<gene>
    <name evidence="6" type="ORF">SAMN05216167_1193</name>
</gene>
<keyword evidence="2" id="KW-0238">DNA-binding</keyword>
<dbReference type="InterPro" id="IPR018062">
    <property type="entry name" value="HTH_AraC-typ_CS"/>
</dbReference>
<dbReference type="GO" id="GO:0043565">
    <property type="term" value="F:sequence-specific DNA binding"/>
    <property type="evidence" value="ECO:0007669"/>
    <property type="project" value="InterPro"/>
</dbReference>
<dbReference type="PROSITE" id="PS01124">
    <property type="entry name" value="HTH_ARAC_FAMILY_2"/>
    <property type="match status" value="1"/>
</dbReference>
<dbReference type="PROSITE" id="PS00041">
    <property type="entry name" value="HTH_ARAC_FAMILY_1"/>
    <property type="match status" value="1"/>
</dbReference>
<dbReference type="AlphaFoldDB" id="A0A1I2D4D3"/>
<dbReference type="Gene3D" id="3.30.450.20">
    <property type="entry name" value="PAS domain"/>
    <property type="match status" value="1"/>
</dbReference>
<evidence type="ECO:0000259" key="5">
    <source>
        <dbReference type="PROSITE" id="PS50113"/>
    </source>
</evidence>
<sequence length="326" mass="37501">MILYIKYMVTRRCKMIVQALVEQLGLPKSEVSLGKVELKAPITAEQRDHFKIALLQAGLELMDDKKAQLIEQIKNVIHAMLETEQLPKTKNSAYISEKLHYDYTYLANLFCQVTGTTIEHYIIGQRIEQVKELLIYDELSLSQIAYQLNYSSVAHLSTQFKKVTGLTPTFFKQLKGQYRQFQPDEELLFDQLSTSFAWFLSSQQRQQYHQALRSGCILLLTNPKKTILWASRSFLSLTGYQPIDVVGKTPKLLQGPGTDPITIGLIRRQLDQAQEVEAKLVNYRESGEDYLFHLRIEPLRDDQGELTHFLAVGYDVKEEDQYGPTC</sequence>
<dbReference type="NCBIfam" id="TIGR00229">
    <property type="entry name" value="sensory_box"/>
    <property type="match status" value="1"/>
</dbReference>
<dbReference type="Pfam" id="PF12833">
    <property type="entry name" value="HTH_18"/>
    <property type="match status" value="1"/>
</dbReference>
<accession>A0A1I2D4D3</accession>
<dbReference type="GO" id="GO:0003700">
    <property type="term" value="F:DNA-binding transcription factor activity"/>
    <property type="evidence" value="ECO:0007669"/>
    <property type="project" value="InterPro"/>
</dbReference>
<dbReference type="InterPro" id="IPR009057">
    <property type="entry name" value="Homeodomain-like_sf"/>
</dbReference>
<dbReference type="Pfam" id="PF13426">
    <property type="entry name" value="PAS_9"/>
    <property type="match status" value="1"/>
</dbReference>
<dbReference type="CDD" id="cd00130">
    <property type="entry name" value="PAS"/>
    <property type="match status" value="1"/>
</dbReference>
<reference evidence="6 7" key="1">
    <citation type="submission" date="2016-10" db="EMBL/GenBank/DDBJ databases">
        <authorList>
            <person name="de Groot N.N."/>
        </authorList>
    </citation>
    <scope>NUCLEOTIDE SEQUENCE [LARGE SCALE GENOMIC DNA]</scope>
    <source>
        <strain evidence="6 7">DSM 26130</strain>
    </source>
</reference>
<protein>
    <submittedName>
        <fullName evidence="6">PAS domain S-box-containing protein</fullName>
    </submittedName>
</protein>
<dbReference type="SUPFAM" id="SSF46689">
    <property type="entry name" value="Homeodomain-like"/>
    <property type="match status" value="1"/>
</dbReference>
<dbReference type="InterPro" id="IPR018060">
    <property type="entry name" value="HTH_AraC"/>
</dbReference>
<dbReference type="RefSeq" id="WP_177236708.1">
    <property type="nucleotide sequence ID" value="NZ_FOLQ01000019.1"/>
</dbReference>
<dbReference type="InterPro" id="IPR000014">
    <property type="entry name" value="PAS"/>
</dbReference>
<evidence type="ECO:0000313" key="6">
    <source>
        <dbReference type="EMBL" id="SFE75345.1"/>
    </source>
</evidence>
<dbReference type="Gene3D" id="1.10.10.60">
    <property type="entry name" value="Homeodomain-like"/>
    <property type="match status" value="1"/>
</dbReference>
<dbReference type="SMART" id="SM00342">
    <property type="entry name" value="HTH_ARAC"/>
    <property type="match status" value="1"/>
</dbReference>
<evidence type="ECO:0000256" key="3">
    <source>
        <dbReference type="ARBA" id="ARBA00023163"/>
    </source>
</evidence>
<proteinExistence type="predicted"/>
<dbReference type="PANTHER" id="PTHR43280">
    <property type="entry name" value="ARAC-FAMILY TRANSCRIPTIONAL REGULATOR"/>
    <property type="match status" value="1"/>
</dbReference>
<keyword evidence="1" id="KW-0805">Transcription regulation</keyword>